<feature type="domain" description="DUF7088" evidence="3">
    <location>
        <begin position="49"/>
        <end position="151"/>
    </location>
</feature>
<name>A0A5F1YS33_9LEPT</name>
<keyword evidence="1" id="KW-1133">Transmembrane helix</keyword>
<sequence>MKEEWKIIREFFFRLNGNPRFLMFQWFLIFVWLNVAAERISCKKDLSSSGRFEISRSTERLLESLPANLHIDAYYSSQVPAEYKVRLDLVKDTLRSLVSVGGTKIVLRFYDPDRVETDRKKALEAGIEPQILERTQRGSAQVKQVFMGFTVSSGAKRETLPVEFYAEQIESHVLRAVKKIFRKPGETGIAILKNRGSFSVAAPGPQSGKDSIGILFHQIFPEEFGTLTEIDLEDGAVPDPVHTLLCVGTPFFSERSRYFLDQFLMRGGNLILLAKSMDFRLEPPLREHGIGATTEELKAGMARPVAEIEETNRVLENYGIRINTDLVFDLRHSLPMGPLLELEPGVIGRFPYAPWIVASSGNKMLNEKSPYTGPLKSLLLPWVSSLTFYPEKQPKVKTEILITSSEEAESRADFVALGEKQIHANPPKPEGEKKILGILLEGNFRSAYSNTQNEDNMAKTDPAFLAETPEGKTSRILAIGTPYLVSDLLVLPEFRDIFQESNIPFLLNIVDLVTGNRDLIEIRGKKSSIETLRPFTDSERIFLSYFHLLGIPLLLGLAAFYRIRKRNSYPNGGSVKP</sequence>
<dbReference type="AlphaFoldDB" id="A0A5F1YS33"/>
<evidence type="ECO:0000259" key="3">
    <source>
        <dbReference type="Pfam" id="PF23357"/>
    </source>
</evidence>
<dbReference type="InterPro" id="IPR019196">
    <property type="entry name" value="ABC_transp_unknown"/>
</dbReference>
<keyword evidence="1" id="KW-0472">Membrane</keyword>
<evidence type="ECO:0000313" key="5">
    <source>
        <dbReference type="Proteomes" id="UP000298277"/>
    </source>
</evidence>
<proteinExistence type="predicted"/>
<dbReference type="OrthoDB" id="9794512at2"/>
<dbReference type="Pfam" id="PF09822">
    <property type="entry name" value="ABC_transp_aux"/>
    <property type="match status" value="1"/>
</dbReference>
<organism evidence="4 5">
    <name type="scientific">Leptospira gomenensis</name>
    <dbReference type="NCBI Taxonomy" id="2484974"/>
    <lineage>
        <taxon>Bacteria</taxon>
        <taxon>Pseudomonadati</taxon>
        <taxon>Spirochaetota</taxon>
        <taxon>Spirochaetia</taxon>
        <taxon>Leptospirales</taxon>
        <taxon>Leptospiraceae</taxon>
        <taxon>Leptospira</taxon>
    </lineage>
</organism>
<feature type="transmembrane region" description="Helical" evidence="1">
    <location>
        <begin position="542"/>
        <end position="561"/>
    </location>
</feature>
<accession>A0A5F1YS33</accession>
<keyword evidence="5" id="KW-1185">Reference proteome</keyword>
<dbReference type="Pfam" id="PF23357">
    <property type="entry name" value="DUF7088"/>
    <property type="match status" value="1"/>
</dbReference>
<dbReference type="InterPro" id="IPR055396">
    <property type="entry name" value="DUF7088"/>
</dbReference>
<reference evidence="4" key="1">
    <citation type="journal article" date="2019" name="PLoS Negl. Trop. Dis.">
        <title>Revisiting the worldwide diversity of Leptospira species in the environment.</title>
        <authorList>
            <person name="Vincent A.T."/>
            <person name="Schiettekatte O."/>
            <person name="Bourhy P."/>
            <person name="Veyrier F.J."/>
            <person name="Picardeau M."/>
        </authorList>
    </citation>
    <scope>NUCLEOTIDE SEQUENCE [LARGE SCALE GENOMIC DNA]</scope>
    <source>
        <strain evidence="4">201800299</strain>
    </source>
</reference>
<dbReference type="Proteomes" id="UP000298277">
    <property type="component" value="Unassembled WGS sequence"/>
</dbReference>
<keyword evidence="1" id="KW-0812">Transmembrane</keyword>
<evidence type="ECO:0000259" key="2">
    <source>
        <dbReference type="Pfam" id="PF09822"/>
    </source>
</evidence>
<dbReference type="EMBL" id="RQFA01000008">
    <property type="protein sequence ID" value="TGK38598.1"/>
    <property type="molecule type" value="Genomic_DNA"/>
</dbReference>
<gene>
    <name evidence="4" type="ORF">EHQ17_00730</name>
</gene>
<comment type="caution">
    <text evidence="4">The sequence shown here is derived from an EMBL/GenBank/DDBJ whole genome shotgun (WGS) entry which is preliminary data.</text>
</comment>
<dbReference type="RefSeq" id="WP_135592675.1">
    <property type="nucleotide sequence ID" value="NZ_RQEZ01000017.1"/>
</dbReference>
<protein>
    <submittedName>
        <fullName evidence="4">Gliding motility ABC transporter</fullName>
    </submittedName>
</protein>
<evidence type="ECO:0000256" key="1">
    <source>
        <dbReference type="SAM" id="Phobius"/>
    </source>
</evidence>
<feature type="domain" description="ABC-type uncharacterised transport system" evidence="2">
    <location>
        <begin position="228"/>
        <end position="508"/>
    </location>
</feature>
<evidence type="ECO:0000313" key="4">
    <source>
        <dbReference type="EMBL" id="TGK38598.1"/>
    </source>
</evidence>